<dbReference type="EMBL" id="AWWV01012177">
    <property type="protein sequence ID" value="OMO68658.1"/>
    <property type="molecule type" value="Genomic_DNA"/>
</dbReference>
<organism evidence="1 2">
    <name type="scientific">Corchorus capsularis</name>
    <name type="common">Jute</name>
    <dbReference type="NCBI Taxonomy" id="210143"/>
    <lineage>
        <taxon>Eukaryota</taxon>
        <taxon>Viridiplantae</taxon>
        <taxon>Streptophyta</taxon>
        <taxon>Embryophyta</taxon>
        <taxon>Tracheophyta</taxon>
        <taxon>Spermatophyta</taxon>
        <taxon>Magnoliopsida</taxon>
        <taxon>eudicotyledons</taxon>
        <taxon>Gunneridae</taxon>
        <taxon>Pentapetalae</taxon>
        <taxon>rosids</taxon>
        <taxon>malvids</taxon>
        <taxon>Malvales</taxon>
        <taxon>Malvaceae</taxon>
        <taxon>Grewioideae</taxon>
        <taxon>Apeibeae</taxon>
        <taxon>Corchorus</taxon>
    </lineage>
</organism>
<dbReference type="Gramene" id="OMO68658">
    <property type="protein sequence ID" value="OMO68658"/>
    <property type="gene ID" value="CCACVL1_19877"/>
</dbReference>
<feature type="non-terminal residue" evidence="1">
    <location>
        <position position="37"/>
    </location>
</feature>
<gene>
    <name evidence="1" type="ORF">CCACVL1_19877</name>
</gene>
<evidence type="ECO:0000313" key="2">
    <source>
        <dbReference type="Proteomes" id="UP000188268"/>
    </source>
</evidence>
<sequence length="37" mass="4400">MEGNPEVQLFKLNSRLEFSKGNRDERSRKRGKITHIK</sequence>
<reference evidence="1 2" key="1">
    <citation type="submission" date="2013-09" db="EMBL/GenBank/DDBJ databases">
        <title>Corchorus capsularis genome sequencing.</title>
        <authorList>
            <person name="Alam M."/>
            <person name="Haque M.S."/>
            <person name="Islam M.S."/>
            <person name="Emdad E.M."/>
            <person name="Islam M.M."/>
            <person name="Ahmed B."/>
            <person name="Halim A."/>
            <person name="Hossen Q.M.M."/>
            <person name="Hossain M.Z."/>
            <person name="Ahmed R."/>
            <person name="Khan M.M."/>
            <person name="Islam R."/>
            <person name="Rashid M.M."/>
            <person name="Khan S.A."/>
            <person name="Rahman M.S."/>
            <person name="Alam M."/>
        </authorList>
    </citation>
    <scope>NUCLEOTIDE SEQUENCE [LARGE SCALE GENOMIC DNA]</scope>
    <source>
        <strain evidence="2">cv. CVL-1</strain>
        <tissue evidence="1">Whole seedling</tissue>
    </source>
</reference>
<name>A0A1R3HED3_COCAP</name>
<comment type="caution">
    <text evidence="1">The sequence shown here is derived from an EMBL/GenBank/DDBJ whole genome shotgun (WGS) entry which is preliminary data.</text>
</comment>
<dbReference type="Proteomes" id="UP000188268">
    <property type="component" value="Unassembled WGS sequence"/>
</dbReference>
<accession>A0A1R3HED3</accession>
<keyword evidence="2" id="KW-1185">Reference proteome</keyword>
<proteinExistence type="predicted"/>
<protein>
    <submittedName>
        <fullName evidence="1">Uncharacterized protein</fullName>
    </submittedName>
</protein>
<dbReference type="AlphaFoldDB" id="A0A1R3HED3"/>
<evidence type="ECO:0000313" key="1">
    <source>
        <dbReference type="EMBL" id="OMO68658.1"/>
    </source>
</evidence>